<sequence length="750" mass="86866">MEQHIVSIRLFSKTGGKNMSANSQPLIATIYNPHNQSKEALIAGFIARKQKFERIFRDIRDSTMTKPEQHYLIQGIRGMGKTTLLLRIAYEIENTPELRQRLIPIVFNEEEYGIGSLADVWERTAQYLGEADIAFADLYDNVTKLYGQDDYEQRAFQAIIDALQKQNKKLLLLIDNIGDVLKKLDTQEEKRLREILLTTSELRLIGATSVAIEQVHDYTKPFYEFFKMIHLEGLAKQEAIELFLKLGETYHTEAVQQLIERQPGRIEAIRRLTGGVIRTMVLLFEILVENGSGSVFRDLNILLDRVTPLYKHRLDDLPAQQQKIVAALAQAWDAASAKELAQVVRLESKVVSAQLKQLIDNNVVEKVETKTKNHLYRLDERFFNIWYLMRFGRKTDQRVLWLIRFFETMFAGDEEWMQERIDGHLKAMEVGTLDPEAALYLTTAFSTIIKDEEIEDKLKKTTRIYLITKGYNSLAANITYSKQEQVTEIIHSGKYAEAIKFLSSFNNKNEAILLDLSACYLMNDETLLAEENLIKSFTDKKEYLINDINDHQSVSLAAVIGLVNGVKIDIEINGEVKKNLFSTDKSRIAAEIAIQYFTNKLANRKNISFSIVEKFIQKAVNTVKDIRAFFVYDIINLWNDYYLTSYTLNKYIDGILSHLNNKNSIFNDPLNRLTKEFLELLLAKKQYHTAYNYFQQEEWQLKDRFKPLYYATLHFLKDEYPTDYLRMGSELKETVDDVLSEVAQMAIDYA</sequence>
<dbReference type="RefSeq" id="WP_190885256.1">
    <property type="nucleotide sequence ID" value="NZ_JACWZY010000001.1"/>
</dbReference>
<protein>
    <submittedName>
        <fullName evidence="3">ATP-binding protein</fullName>
    </submittedName>
</protein>
<feature type="domain" description="AAA+ ATPase" evidence="2">
    <location>
        <begin position="67"/>
        <end position="216"/>
    </location>
</feature>
<comment type="caution">
    <text evidence="3">The sequence shown here is derived from an EMBL/GenBank/DDBJ whole genome shotgun (WGS) entry which is preliminary data.</text>
</comment>
<keyword evidence="1" id="KW-0238">DNA-binding</keyword>
<dbReference type="Gene3D" id="3.40.50.300">
    <property type="entry name" value="P-loop containing nucleotide triphosphate hydrolases"/>
    <property type="match status" value="1"/>
</dbReference>
<reference evidence="3" key="1">
    <citation type="submission" date="2020-09" db="EMBL/GenBank/DDBJ databases">
        <authorList>
            <person name="Kim M.K."/>
        </authorList>
    </citation>
    <scope>NUCLEOTIDE SEQUENCE</scope>
    <source>
        <strain evidence="3">BT702</strain>
    </source>
</reference>
<dbReference type="PANTHER" id="PTHR34301:SF8">
    <property type="entry name" value="ATPASE DOMAIN-CONTAINING PROTEIN"/>
    <property type="match status" value="1"/>
</dbReference>
<dbReference type="Proteomes" id="UP000598820">
    <property type="component" value="Unassembled WGS sequence"/>
</dbReference>
<gene>
    <name evidence="3" type="ORF">IC229_02115</name>
</gene>
<dbReference type="EMBL" id="JACWZY010000001">
    <property type="protein sequence ID" value="MBD2699415.1"/>
    <property type="molecule type" value="Genomic_DNA"/>
</dbReference>
<keyword evidence="3" id="KW-0067">ATP-binding</keyword>
<proteinExistence type="predicted"/>
<dbReference type="PANTHER" id="PTHR34301">
    <property type="entry name" value="DNA-BINDING PROTEIN-RELATED"/>
    <property type="match status" value="1"/>
</dbReference>
<evidence type="ECO:0000313" key="3">
    <source>
        <dbReference type="EMBL" id="MBD2699415.1"/>
    </source>
</evidence>
<dbReference type="InterPro" id="IPR003593">
    <property type="entry name" value="AAA+_ATPase"/>
</dbReference>
<keyword evidence="3" id="KW-0547">Nucleotide-binding</keyword>
<dbReference type="GO" id="GO:0005524">
    <property type="term" value="F:ATP binding"/>
    <property type="evidence" value="ECO:0007669"/>
    <property type="project" value="UniProtKB-KW"/>
</dbReference>
<dbReference type="InterPro" id="IPR036390">
    <property type="entry name" value="WH_DNA-bd_sf"/>
</dbReference>
<dbReference type="SUPFAM" id="SSF46785">
    <property type="entry name" value="Winged helix' DNA-binding domain"/>
    <property type="match status" value="1"/>
</dbReference>
<dbReference type="SMART" id="SM00382">
    <property type="entry name" value="AAA"/>
    <property type="match status" value="1"/>
</dbReference>
<keyword evidence="4" id="KW-1185">Reference proteome</keyword>
<dbReference type="InterPro" id="IPR027417">
    <property type="entry name" value="P-loop_NTPase"/>
</dbReference>
<dbReference type="InterPro" id="IPR036388">
    <property type="entry name" value="WH-like_DNA-bd_sf"/>
</dbReference>
<evidence type="ECO:0000259" key="2">
    <source>
        <dbReference type="SMART" id="SM00382"/>
    </source>
</evidence>
<evidence type="ECO:0000256" key="1">
    <source>
        <dbReference type="ARBA" id="ARBA00023125"/>
    </source>
</evidence>
<dbReference type="AlphaFoldDB" id="A0A926XTR3"/>
<organism evidence="3 4">
    <name type="scientific">Spirosoma profusum</name>
    <dbReference type="NCBI Taxonomy" id="2771354"/>
    <lineage>
        <taxon>Bacteria</taxon>
        <taxon>Pseudomonadati</taxon>
        <taxon>Bacteroidota</taxon>
        <taxon>Cytophagia</taxon>
        <taxon>Cytophagales</taxon>
        <taxon>Cytophagaceae</taxon>
        <taxon>Spirosoma</taxon>
    </lineage>
</organism>
<dbReference type="Gene3D" id="1.10.10.10">
    <property type="entry name" value="Winged helix-like DNA-binding domain superfamily/Winged helix DNA-binding domain"/>
    <property type="match status" value="1"/>
</dbReference>
<name>A0A926XTR3_9BACT</name>
<evidence type="ECO:0000313" key="4">
    <source>
        <dbReference type="Proteomes" id="UP000598820"/>
    </source>
</evidence>
<dbReference type="GO" id="GO:0003677">
    <property type="term" value="F:DNA binding"/>
    <property type="evidence" value="ECO:0007669"/>
    <property type="project" value="UniProtKB-KW"/>
</dbReference>
<dbReference type="SUPFAM" id="SSF52540">
    <property type="entry name" value="P-loop containing nucleoside triphosphate hydrolases"/>
    <property type="match status" value="1"/>
</dbReference>
<accession>A0A926XTR3</accession>